<evidence type="ECO:0000313" key="4">
    <source>
        <dbReference type="Proteomes" id="UP000249066"/>
    </source>
</evidence>
<comment type="caution">
    <text evidence="3">The sequence shown here is derived from an EMBL/GenBank/DDBJ whole genome shotgun (WGS) entry which is preliminary data.</text>
</comment>
<feature type="transmembrane region" description="Helical" evidence="1">
    <location>
        <begin position="77"/>
        <end position="95"/>
    </location>
</feature>
<evidence type="ECO:0000259" key="2">
    <source>
        <dbReference type="Pfam" id="PF00487"/>
    </source>
</evidence>
<name>A0A2W5A6D2_9SPHN</name>
<sequence>MVTAALIILSNDARQAAMQGRYFIEGLAMTERTLNEERAIARELSPDVAWPTIIFAFTLPLVHLSIVAAALMGYVNMWLAMPVLGFTAYMHYTIVHEAIHRNLMRRSFAFEPVNTALGWIGSIAIGTTWPLLNRTHLAHHAHTNTERDADIFLKGSYPRLLFIWVVSIVANLIPVPVVKWAFDKAGFDSGYLNTRHLMSERDWQLHLIAHTGLCAFVWGMIALGYGPQVIALFVMPAAFGRLMLGTFQQWLPHAPFVESSRYRQARITKIPFGPLLYMGHDVHLVHHLWPSVPFYYYGRFYRRLEPILRAKGARIEGLVPRPVEVPAEPATQQN</sequence>
<dbReference type="GO" id="GO:0006629">
    <property type="term" value="P:lipid metabolic process"/>
    <property type="evidence" value="ECO:0007669"/>
    <property type="project" value="InterPro"/>
</dbReference>
<evidence type="ECO:0000313" key="3">
    <source>
        <dbReference type="EMBL" id="PZO90064.1"/>
    </source>
</evidence>
<feature type="transmembrane region" description="Helical" evidence="1">
    <location>
        <begin position="161"/>
        <end position="182"/>
    </location>
</feature>
<keyword evidence="1" id="KW-0472">Membrane</keyword>
<dbReference type="EMBL" id="QFNN01000037">
    <property type="protein sequence ID" value="PZO90064.1"/>
    <property type="molecule type" value="Genomic_DNA"/>
</dbReference>
<feature type="domain" description="Fatty acid desaturase" evidence="2">
    <location>
        <begin position="76"/>
        <end position="314"/>
    </location>
</feature>
<gene>
    <name evidence="3" type="ORF">DI623_08080</name>
</gene>
<dbReference type="Proteomes" id="UP000249066">
    <property type="component" value="Unassembled WGS sequence"/>
</dbReference>
<dbReference type="InterPro" id="IPR005804">
    <property type="entry name" value="FA_desaturase_dom"/>
</dbReference>
<keyword evidence="1" id="KW-0812">Transmembrane</keyword>
<dbReference type="AlphaFoldDB" id="A0A2W5A6D2"/>
<reference evidence="3 4" key="1">
    <citation type="submission" date="2017-08" db="EMBL/GenBank/DDBJ databases">
        <title>Infants hospitalized years apart are colonized by the same room-sourced microbial strains.</title>
        <authorList>
            <person name="Brooks B."/>
            <person name="Olm M.R."/>
            <person name="Firek B.A."/>
            <person name="Baker R."/>
            <person name="Thomas B.C."/>
            <person name="Morowitz M.J."/>
            <person name="Banfield J.F."/>
        </authorList>
    </citation>
    <scope>NUCLEOTIDE SEQUENCE [LARGE SCALE GENOMIC DNA]</scope>
    <source>
        <strain evidence="3">S2_018_000_R2_101</strain>
    </source>
</reference>
<feature type="transmembrane region" description="Helical" evidence="1">
    <location>
        <begin position="48"/>
        <end position="71"/>
    </location>
</feature>
<feature type="transmembrane region" description="Helical" evidence="1">
    <location>
        <begin position="203"/>
        <end position="223"/>
    </location>
</feature>
<proteinExistence type="predicted"/>
<accession>A0A2W5A6D2</accession>
<keyword evidence="1" id="KW-1133">Transmembrane helix</keyword>
<evidence type="ECO:0000256" key="1">
    <source>
        <dbReference type="SAM" id="Phobius"/>
    </source>
</evidence>
<organism evidence="3 4">
    <name type="scientific">Sphingomonas sanxanigenens</name>
    <dbReference type="NCBI Taxonomy" id="397260"/>
    <lineage>
        <taxon>Bacteria</taxon>
        <taxon>Pseudomonadati</taxon>
        <taxon>Pseudomonadota</taxon>
        <taxon>Alphaproteobacteria</taxon>
        <taxon>Sphingomonadales</taxon>
        <taxon>Sphingomonadaceae</taxon>
        <taxon>Sphingomonas</taxon>
    </lineage>
</organism>
<protein>
    <recommendedName>
        <fullName evidence="2">Fatty acid desaturase domain-containing protein</fullName>
    </recommendedName>
</protein>
<feature type="transmembrane region" description="Helical" evidence="1">
    <location>
        <begin position="116"/>
        <end position="132"/>
    </location>
</feature>
<dbReference type="Pfam" id="PF00487">
    <property type="entry name" value="FA_desaturase"/>
    <property type="match status" value="1"/>
</dbReference>